<accession>A0A5D2LCI1</accession>
<dbReference type="PANTHER" id="PTHR47481:SF30">
    <property type="entry name" value="CCHC-TYPE DOMAIN-CONTAINING PROTEIN"/>
    <property type="match status" value="1"/>
</dbReference>
<keyword evidence="2" id="KW-1185">Reference proteome</keyword>
<reference evidence="1 2" key="1">
    <citation type="submission" date="2019-07" db="EMBL/GenBank/DDBJ databases">
        <title>WGS assembly of Gossypium tomentosum.</title>
        <authorList>
            <person name="Chen Z.J."/>
            <person name="Sreedasyam A."/>
            <person name="Ando A."/>
            <person name="Song Q."/>
            <person name="De L."/>
            <person name="Hulse-Kemp A."/>
            <person name="Ding M."/>
            <person name="Ye W."/>
            <person name="Kirkbride R."/>
            <person name="Jenkins J."/>
            <person name="Plott C."/>
            <person name="Lovell J."/>
            <person name="Lin Y.-M."/>
            <person name="Vaughn R."/>
            <person name="Liu B."/>
            <person name="Li W."/>
            <person name="Simpson S."/>
            <person name="Scheffler B."/>
            <person name="Saski C."/>
            <person name="Grover C."/>
            <person name="Hu G."/>
            <person name="Conover J."/>
            <person name="Carlson J."/>
            <person name="Shu S."/>
            <person name="Boston L."/>
            <person name="Williams M."/>
            <person name="Peterson D."/>
            <person name="Mcgee K."/>
            <person name="Jones D."/>
            <person name="Wendel J."/>
            <person name="Stelly D."/>
            <person name="Grimwood J."/>
            <person name="Schmutz J."/>
        </authorList>
    </citation>
    <scope>NUCLEOTIDE SEQUENCE [LARGE SCALE GENOMIC DNA]</scope>
    <source>
        <strain evidence="1">7179.01</strain>
    </source>
</reference>
<evidence type="ECO:0008006" key="3">
    <source>
        <dbReference type="Google" id="ProtNLM"/>
    </source>
</evidence>
<protein>
    <recommendedName>
        <fullName evidence="3">Retrotransposon Copia-like N-terminal domain-containing protein</fullName>
    </recommendedName>
</protein>
<sequence length="131" mass="14787">MELATDKFLALASKKVVVLVDDGNFLAWKQHVLLIAKTHRLQMFLEGTINIPPRMVVDEDGVSVEKPLYVHYKQQDSALTAWLLSTISPLLHNQLVGNSGSSCKLWKAHMHIFGPHSTTKAMRYRSLLHNV</sequence>
<evidence type="ECO:0000313" key="2">
    <source>
        <dbReference type="Proteomes" id="UP000322667"/>
    </source>
</evidence>
<gene>
    <name evidence="1" type="ORF">ES332_D04G125100v1</name>
</gene>
<proteinExistence type="predicted"/>
<organism evidence="1 2">
    <name type="scientific">Gossypium tomentosum</name>
    <name type="common">Hawaiian cotton</name>
    <name type="synonym">Gossypium sandvicense</name>
    <dbReference type="NCBI Taxonomy" id="34277"/>
    <lineage>
        <taxon>Eukaryota</taxon>
        <taxon>Viridiplantae</taxon>
        <taxon>Streptophyta</taxon>
        <taxon>Embryophyta</taxon>
        <taxon>Tracheophyta</taxon>
        <taxon>Spermatophyta</taxon>
        <taxon>Magnoliopsida</taxon>
        <taxon>eudicotyledons</taxon>
        <taxon>Gunneridae</taxon>
        <taxon>Pentapetalae</taxon>
        <taxon>rosids</taxon>
        <taxon>malvids</taxon>
        <taxon>Malvales</taxon>
        <taxon>Malvaceae</taxon>
        <taxon>Malvoideae</taxon>
        <taxon>Gossypium</taxon>
    </lineage>
</organism>
<name>A0A5D2LCI1_GOSTO</name>
<dbReference type="EMBL" id="CM017626">
    <property type="protein sequence ID" value="TYH77017.1"/>
    <property type="molecule type" value="Genomic_DNA"/>
</dbReference>
<dbReference type="Proteomes" id="UP000322667">
    <property type="component" value="Chromosome D04"/>
</dbReference>
<dbReference type="AlphaFoldDB" id="A0A5D2LCI1"/>
<dbReference type="PANTHER" id="PTHR47481">
    <property type="match status" value="1"/>
</dbReference>
<evidence type="ECO:0000313" key="1">
    <source>
        <dbReference type="EMBL" id="TYH77017.1"/>
    </source>
</evidence>